<dbReference type="Proteomes" id="UP000887159">
    <property type="component" value="Unassembled WGS sequence"/>
</dbReference>
<evidence type="ECO:0000313" key="1">
    <source>
        <dbReference type="EMBL" id="GFY28563.1"/>
    </source>
</evidence>
<gene>
    <name evidence="1" type="ORF">TNCV_4149941</name>
</gene>
<keyword evidence="2" id="KW-1185">Reference proteome</keyword>
<name>A0A8X7BEQ0_TRICX</name>
<protein>
    <submittedName>
        <fullName evidence="1">Uncharacterized protein</fullName>
    </submittedName>
</protein>
<sequence>MATTFAGSNSMRFLVIWGYLKSLVYHGGVTILNDLNNSKTLHVRSLTTDQLRFATEHNVDLKFCWWMRVITWSTFPYIILDTIHNYSSSAISS</sequence>
<dbReference type="AlphaFoldDB" id="A0A8X7BEQ0"/>
<accession>A0A8X7BEQ0</accession>
<evidence type="ECO:0000313" key="2">
    <source>
        <dbReference type="Proteomes" id="UP000887159"/>
    </source>
</evidence>
<proteinExistence type="predicted"/>
<dbReference type="EMBL" id="BMAU01021385">
    <property type="protein sequence ID" value="GFY28563.1"/>
    <property type="molecule type" value="Genomic_DNA"/>
</dbReference>
<comment type="caution">
    <text evidence="1">The sequence shown here is derived from an EMBL/GenBank/DDBJ whole genome shotgun (WGS) entry which is preliminary data.</text>
</comment>
<organism evidence="1 2">
    <name type="scientific">Trichonephila clavipes</name>
    <name type="common">Golden silk orbweaver</name>
    <name type="synonym">Nephila clavipes</name>
    <dbReference type="NCBI Taxonomy" id="2585209"/>
    <lineage>
        <taxon>Eukaryota</taxon>
        <taxon>Metazoa</taxon>
        <taxon>Ecdysozoa</taxon>
        <taxon>Arthropoda</taxon>
        <taxon>Chelicerata</taxon>
        <taxon>Arachnida</taxon>
        <taxon>Araneae</taxon>
        <taxon>Araneomorphae</taxon>
        <taxon>Entelegynae</taxon>
        <taxon>Araneoidea</taxon>
        <taxon>Nephilidae</taxon>
        <taxon>Trichonephila</taxon>
    </lineage>
</organism>
<reference evidence="1" key="1">
    <citation type="submission" date="2020-08" db="EMBL/GenBank/DDBJ databases">
        <title>Multicomponent nature underlies the extraordinary mechanical properties of spider dragline silk.</title>
        <authorList>
            <person name="Kono N."/>
            <person name="Nakamura H."/>
            <person name="Mori M."/>
            <person name="Yoshida Y."/>
            <person name="Ohtoshi R."/>
            <person name="Malay A.D."/>
            <person name="Moran D.A.P."/>
            <person name="Tomita M."/>
            <person name="Numata K."/>
            <person name="Arakawa K."/>
        </authorList>
    </citation>
    <scope>NUCLEOTIDE SEQUENCE</scope>
</reference>